<dbReference type="EMBL" id="MFJU01000027">
    <property type="protein sequence ID" value="OGG35352.1"/>
    <property type="molecule type" value="Genomic_DNA"/>
</dbReference>
<gene>
    <name evidence="1" type="ORF">A2968_04555</name>
</gene>
<comment type="caution">
    <text evidence="1">The sequence shown here is derived from an EMBL/GenBank/DDBJ whole genome shotgun (WGS) entry which is preliminary data.</text>
</comment>
<name>A0A1F6BF04_9BACT</name>
<dbReference type="STRING" id="1798391.A2968_04555"/>
<accession>A0A1F6BF04</accession>
<sequence length="205" mass="24417">MIDEKYCYLEPDFPRTLYLIISISHDTVIENITDYFYPSYSLAVTLDDPYYQIKSLEKAMQDAGDFVLSDLCLLVPLTYRSKFKLRREFWESDLPVQKISQAQKYNSVMEAVEKYQLYKLLVTASTWNDQWIFFAGFSFYFDTPEKTIERFMLTSNLNVDERIKYCSFYTLGKSIVFNWKTKEKINTEKNPEKAMLMKLKGRLRD</sequence>
<dbReference type="AlphaFoldDB" id="A0A1F6BF04"/>
<protein>
    <submittedName>
        <fullName evidence="1">Uncharacterized protein</fullName>
    </submittedName>
</protein>
<evidence type="ECO:0000313" key="2">
    <source>
        <dbReference type="Proteomes" id="UP000176228"/>
    </source>
</evidence>
<organism evidence="1 2">
    <name type="scientific">Candidatus Gottesmanbacteria bacterium RIFCSPLOWO2_01_FULL_42_22</name>
    <dbReference type="NCBI Taxonomy" id="1798391"/>
    <lineage>
        <taxon>Bacteria</taxon>
        <taxon>Candidatus Gottesmaniibacteriota</taxon>
    </lineage>
</organism>
<proteinExistence type="predicted"/>
<reference evidence="1 2" key="1">
    <citation type="journal article" date="2016" name="Nat. Commun.">
        <title>Thousands of microbial genomes shed light on interconnected biogeochemical processes in an aquifer system.</title>
        <authorList>
            <person name="Anantharaman K."/>
            <person name="Brown C.T."/>
            <person name="Hug L.A."/>
            <person name="Sharon I."/>
            <person name="Castelle C.J."/>
            <person name="Probst A.J."/>
            <person name="Thomas B.C."/>
            <person name="Singh A."/>
            <person name="Wilkins M.J."/>
            <person name="Karaoz U."/>
            <person name="Brodie E.L."/>
            <person name="Williams K.H."/>
            <person name="Hubbard S.S."/>
            <person name="Banfield J.F."/>
        </authorList>
    </citation>
    <scope>NUCLEOTIDE SEQUENCE [LARGE SCALE GENOMIC DNA]</scope>
</reference>
<evidence type="ECO:0000313" key="1">
    <source>
        <dbReference type="EMBL" id="OGG35352.1"/>
    </source>
</evidence>
<dbReference type="Proteomes" id="UP000176228">
    <property type="component" value="Unassembled WGS sequence"/>
</dbReference>